<evidence type="ECO:0000313" key="9">
    <source>
        <dbReference type="Proteomes" id="UP000305709"/>
    </source>
</evidence>
<dbReference type="Pfam" id="PF00691">
    <property type="entry name" value="OmpA"/>
    <property type="match status" value="1"/>
</dbReference>
<feature type="region of interest" description="Disordered" evidence="5">
    <location>
        <begin position="624"/>
        <end position="656"/>
    </location>
</feature>
<evidence type="ECO:0000259" key="7">
    <source>
        <dbReference type="PROSITE" id="PS51123"/>
    </source>
</evidence>
<evidence type="ECO:0000256" key="4">
    <source>
        <dbReference type="PROSITE-ProRule" id="PRU00473"/>
    </source>
</evidence>
<dbReference type="RefSeq" id="WP_139081162.1">
    <property type="nucleotide sequence ID" value="NZ_VDFV01000008.1"/>
</dbReference>
<feature type="signal peptide" evidence="6">
    <location>
        <begin position="1"/>
        <end position="23"/>
    </location>
</feature>
<dbReference type="PANTHER" id="PTHR30329">
    <property type="entry name" value="STATOR ELEMENT OF FLAGELLAR MOTOR COMPLEX"/>
    <property type="match status" value="1"/>
</dbReference>
<evidence type="ECO:0000256" key="1">
    <source>
        <dbReference type="ARBA" id="ARBA00004442"/>
    </source>
</evidence>
<evidence type="ECO:0000313" key="8">
    <source>
        <dbReference type="EMBL" id="TNC72379.1"/>
    </source>
</evidence>
<keyword evidence="9" id="KW-1185">Reference proteome</keyword>
<protein>
    <submittedName>
        <fullName evidence="8">OmpA family protein</fullName>
    </submittedName>
</protein>
<dbReference type="PRINTS" id="PR01021">
    <property type="entry name" value="OMPADOMAIN"/>
</dbReference>
<keyword evidence="6" id="KW-0732">Signal</keyword>
<dbReference type="CDD" id="cd07185">
    <property type="entry name" value="OmpA_C-like"/>
    <property type="match status" value="1"/>
</dbReference>
<comment type="subcellular location">
    <subcellularLocation>
        <location evidence="1">Cell outer membrane</location>
    </subcellularLocation>
</comment>
<dbReference type="InterPro" id="IPR006664">
    <property type="entry name" value="OMP_bac"/>
</dbReference>
<evidence type="ECO:0000256" key="3">
    <source>
        <dbReference type="ARBA" id="ARBA00023237"/>
    </source>
</evidence>
<dbReference type="Gene3D" id="3.40.1520.20">
    <property type="match status" value="1"/>
</dbReference>
<proteinExistence type="predicted"/>
<evidence type="ECO:0000256" key="5">
    <source>
        <dbReference type="SAM" id="MobiDB-lite"/>
    </source>
</evidence>
<keyword evidence="3" id="KW-0998">Cell outer membrane</keyword>
<dbReference type="InterPro" id="IPR006665">
    <property type="entry name" value="OmpA-like"/>
</dbReference>
<evidence type="ECO:0000256" key="6">
    <source>
        <dbReference type="SAM" id="SignalP"/>
    </source>
</evidence>
<dbReference type="InterPro" id="IPR036737">
    <property type="entry name" value="OmpA-like_sf"/>
</dbReference>
<dbReference type="EMBL" id="VDFV01000008">
    <property type="protein sequence ID" value="TNC72379.1"/>
    <property type="molecule type" value="Genomic_DNA"/>
</dbReference>
<sequence length="656" mass="67503">MKLSPPLLAVLAFVAAGGLSAVAAQALARLVEDRSVEAVAERLKVEGHDWAAVLGDGLQIVLEGEAPTEATRFEAIAVAGSVVDASRVIDNLHVADAVPLAPPDFALEILRNDAGVSLIGLIPADTDRDRLTRDAAQAASDETPSDLLETADHPVPEGWDPALAYALDALELLPQAKISVAAGRVSIDAIADTPEAQRQLESRLAETVPEGVRLALAIEAPRPVITPFTLRATLEDGTLRFDACSADTVEARAAILAAALGAGSEGPVDCRLGLGAPSPEWGEAAAAGLSALRDIGAGTLTLSDADVALVAPPGTDPALFDRVAGALDGALPEVFSLEARTPEPVADQAPLGPPEFTATLLPDGTLRLMGPIEDARMNGLARAFAQARFGAEDVVVATRPGTRDLPAGWAMRVLAGIEALAPLAEGEAIVTPDAIRVEGRTGHTAARDEIAARAIETLGPDAALSIEVAYDEALDPLAALPTPEECLAKITAVTDAAKITFDPGAATISAEGEPVIEAIAEILRNCPDLPLRIAGYTDSQGRESSNLALSQSRAEAVLAALRAERVPVAGFEAQGFGEADPIASNETEAGREVNRRIEFSLIGAAASVPAADFIGPLPVLPHDMAAQPMREAPGAPPARPEDLAPAAAPSEEDATD</sequence>
<name>A0A5C4NJ06_9RHOB</name>
<dbReference type="PROSITE" id="PS51123">
    <property type="entry name" value="OMPA_2"/>
    <property type="match status" value="1"/>
</dbReference>
<organism evidence="8 9">
    <name type="scientific">Rubellimicrobium roseum</name>
    <dbReference type="NCBI Taxonomy" id="687525"/>
    <lineage>
        <taxon>Bacteria</taxon>
        <taxon>Pseudomonadati</taxon>
        <taxon>Pseudomonadota</taxon>
        <taxon>Alphaproteobacteria</taxon>
        <taxon>Rhodobacterales</taxon>
        <taxon>Roseobacteraceae</taxon>
        <taxon>Rubellimicrobium</taxon>
    </lineage>
</organism>
<dbReference type="InterPro" id="IPR050330">
    <property type="entry name" value="Bact_OuterMem_StrucFunc"/>
</dbReference>
<dbReference type="OrthoDB" id="5525824at2"/>
<dbReference type="PANTHER" id="PTHR30329:SF21">
    <property type="entry name" value="LIPOPROTEIN YIAD-RELATED"/>
    <property type="match status" value="1"/>
</dbReference>
<reference evidence="8 9" key="1">
    <citation type="submission" date="2019-06" db="EMBL/GenBank/DDBJ databases">
        <authorList>
            <person name="Jiang L."/>
        </authorList>
    </citation>
    <scope>NUCLEOTIDE SEQUENCE [LARGE SCALE GENOMIC DNA]</scope>
    <source>
        <strain evidence="8 9">YIM 48858</strain>
    </source>
</reference>
<dbReference type="Gene3D" id="3.30.1330.60">
    <property type="entry name" value="OmpA-like domain"/>
    <property type="match status" value="1"/>
</dbReference>
<feature type="domain" description="OmpA-like" evidence="7">
    <location>
        <begin position="488"/>
        <end position="605"/>
    </location>
</feature>
<feature type="chain" id="PRO_5022666040" evidence="6">
    <location>
        <begin position="24"/>
        <end position="656"/>
    </location>
</feature>
<keyword evidence="2 4" id="KW-0472">Membrane</keyword>
<gene>
    <name evidence="8" type="ORF">FHG71_08290</name>
</gene>
<dbReference type="SUPFAM" id="SSF103088">
    <property type="entry name" value="OmpA-like"/>
    <property type="match status" value="1"/>
</dbReference>
<dbReference type="GO" id="GO:0009279">
    <property type="term" value="C:cell outer membrane"/>
    <property type="evidence" value="ECO:0007669"/>
    <property type="project" value="UniProtKB-SubCell"/>
</dbReference>
<comment type="caution">
    <text evidence="8">The sequence shown here is derived from an EMBL/GenBank/DDBJ whole genome shotgun (WGS) entry which is preliminary data.</text>
</comment>
<dbReference type="Proteomes" id="UP000305709">
    <property type="component" value="Unassembled WGS sequence"/>
</dbReference>
<evidence type="ECO:0000256" key="2">
    <source>
        <dbReference type="ARBA" id="ARBA00023136"/>
    </source>
</evidence>
<accession>A0A5C4NJ06</accession>
<dbReference type="AlphaFoldDB" id="A0A5C4NJ06"/>